<name>A0A840Z2F6_9SPHN</name>
<evidence type="ECO:0000313" key="4">
    <source>
        <dbReference type="Proteomes" id="UP000554342"/>
    </source>
</evidence>
<keyword evidence="1" id="KW-0812">Transmembrane</keyword>
<protein>
    <recommendedName>
        <fullName evidence="2">TadE-like domain-containing protein</fullName>
    </recommendedName>
</protein>
<keyword evidence="1" id="KW-0472">Membrane</keyword>
<keyword evidence="4" id="KW-1185">Reference proteome</keyword>
<dbReference type="Proteomes" id="UP000554342">
    <property type="component" value="Unassembled WGS sequence"/>
</dbReference>
<evidence type="ECO:0000256" key="1">
    <source>
        <dbReference type="SAM" id="Phobius"/>
    </source>
</evidence>
<reference evidence="3 4" key="1">
    <citation type="submission" date="2020-08" db="EMBL/GenBank/DDBJ databases">
        <title>Genomic Encyclopedia of Type Strains, Phase IV (KMG-IV): sequencing the most valuable type-strain genomes for metagenomic binning, comparative biology and taxonomic classification.</title>
        <authorList>
            <person name="Goeker M."/>
        </authorList>
    </citation>
    <scope>NUCLEOTIDE SEQUENCE [LARGE SCALE GENOMIC DNA]</scope>
    <source>
        <strain evidence="3 4">DSM 27203</strain>
    </source>
</reference>
<evidence type="ECO:0000259" key="2">
    <source>
        <dbReference type="Pfam" id="PF07811"/>
    </source>
</evidence>
<gene>
    <name evidence="3" type="ORF">FHR23_003033</name>
</gene>
<organism evidence="3 4">
    <name type="scientific">Stakelama sediminis</name>
    <dbReference type="NCBI Taxonomy" id="463200"/>
    <lineage>
        <taxon>Bacteria</taxon>
        <taxon>Pseudomonadati</taxon>
        <taxon>Pseudomonadota</taxon>
        <taxon>Alphaproteobacteria</taxon>
        <taxon>Sphingomonadales</taxon>
        <taxon>Sphingomonadaceae</taxon>
        <taxon>Stakelama</taxon>
    </lineage>
</organism>
<feature type="transmembrane region" description="Helical" evidence="1">
    <location>
        <begin position="7"/>
        <end position="31"/>
    </location>
</feature>
<evidence type="ECO:0000313" key="3">
    <source>
        <dbReference type="EMBL" id="MBB5720073.1"/>
    </source>
</evidence>
<comment type="caution">
    <text evidence="3">The sequence shown here is derived from an EMBL/GenBank/DDBJ whole genome shotgun (WGS) entry which is preliminary data.</text>
</comment>
<accession>A0A840Z2F6</accession>
<feature type="domain" description="TadE-like" evidence="2">
    <location>
        <begin position="7"/>
        <end position="49"/>
    </location>
</feature>
<dbReference type="Pfam" id="PF07811">
    <property type="entry name" value="TadE"/>
    <property type="match status" value="1"/>
</dbReference>
<proteinExistence type="predicted"/>
<dbReference type="RefSeq" id="WP_184005581.1">
    <property type="nucleotide sequence ID" value="NZ_BAABIF010000029.1"/>
</dbReference>
<sequence>MPTDRRGVALVEFAITLPLLLYLILGILTYGQYFLLAHSAQQLANDAARSTIAGLTGAERASLAGTTISREAASLDSVKLSDISHSIREDGKDVMVTVRIDASRVPLISTHLIPVPDPMIERRAVIARGGIS</sequence>
<dbReference type="EMBL" id="JACIJI010000008">
    <property type="protein sequence ID" value="MBB5720073.1"/>
    <property type="molecule type" value="Genomic_DNA"/>
</dbReference>
<dbReference type="AlphaFoldDB" id="A0A840Z2F6"/>
<dbReference type="InterPro" id="IPR012495">
    <property type="entry name" value="TadE-like_dom"/>
</dbReference>
<keyword evidence="1" id="KW-1133">Transmembrane helix</keyword>